<organism evidence="4 5">
    <name type="scientific">Nocardia arthritidis</name>
    <dbReference type="NCBI Taxonomy" id="228602"/>
    <lineage>
        <taxon>Bacteria</taxon>
        <taxon>Bacillati</taxon>
        <taxon>Actinomycetota</taxon>
        <taxon>Actinomycetes</taxon>
        <taxon>Mycobacteriales</taxon>
        <taxon>Nocardiaceae</taxon>
        <taxon>Nocardia</taxon>
    </lineage>
</organism>
<dbReference type="InterPro" id="IPR016181">
    <property type="entry name" value="Acyl_CoA_acyltransferase"/>
</dbReference>
<proteinExistence type="predicted"/>
<dbReference type="Gene3D" id="3.40.630.30">
    <property type="match status" value="1"/>
</dbReference>
<dbReference type="GO" id="GO:0008080">
    <property type="term" value="F:N-acetyltransferase activity"/>
    <property type="evidence" value="ECO:0007669"/>
    <property type="project" value="InterPro"/>
</dbReference>
<name>A0A6G9YJU7_9NOCA</name>
<sequence length="180" mass="19877">MRVSRRVRRTIESRPMSDVTSENVGAQGYSWVDEVAGVDLAELSHLYCIAPLGDKPPDRLRKVFGNSMFACFVYSADDLVGAGRVLADGLDCAYIADVAVHPGHQGNGLGAGIITRLIQRCRGHKKILLYANPGTEDFYRRLGFLPMTTAMAIWHDTEIAIRSGLLDPRPTGYDERNPTR</sequence>
<keyword evidence="1 4" id="KW-0808">Transferase</keyword>
<evidence type="ECO:0000256" key="2">
    <source>
        <dbReference type="ARBA" id="ARBA00023315"/>
    </source>
</evidence>
<evidence type="ECO:0000313" key="5">
    <source>
        <dbReference type="Proteomes" id="UP000503540"/>
    </source>
</evidence>
<accession>A0A6G9YJU7</accession>
<keyword evidence="5" id="KW-1185">Reference proteome</keyword>
<feature type="domain" description="N-acetyltransferase" evidence="3">
    <location>
        <begin position="30"/>
        <end position="168"/>
    </location>
</feature>
<evidence type="ECO:0000256" key="1">
    <source>
        <dbReference type="ARBA" id="ARBA00022679"/>
    </source>
</evidence>
<keyword evidence="2" id="KW-0012">Acyltransferase</keyword>
<gene>
    <name evidence="4" type="ORF">F5544_28620</name>
</gene>
<dbReference type="CDD" id="cd04301">
    <property type="entry name" value="NAT_SF"/>
    <property type="match status" value="1"/>
</dbReference>
<dbReference type="InterPro" id="IPR045039">
    <property type="entry name" value="NSI-like"/>
</dbReference>
<dbReference type="InterPro" id="IPR000182">
    <property type="entry name" value="GNAT_dom"/>
</dbReference>
<dbReference type="Proteomes" id="UP000503540">
    <property type="component" value="Chromosome"/>
</dbReference>
<dbReference type="EMBL" id="CP046172">
    <property type="protein sequence ID" value="QIS13575.1"/>
    <property type="molecule type" value="Genomic_DNA"/>
</dbReference>
<dbReference type="PANTHER" id="PTHR43626:SF4">
    <property type="entry name" value="GCN5-RELATED N-ACETYLTRANSFERASE 2, CHLOROPLASTIC"/>
    <property type="match status" value="1"/>
</dbReference>
<evidence type="ECO:0000259" key="3">
    <source>
        <dbReference type="PROSITE" id="PS51186"/>
    </source>
</evidence>
<reference evidence="4 5" key="1">
    <citation type="journal article" date="2019" name="ACS Chem. Biol.">
        <title>Identification and Mobilization of a Cryptic Antibiotic Biosynthesis Gene Locus from a Human-Pathogenic Nocardia Isolate.</title>
        <authorList>
            <person name="Herisse M."/>
            <person name="Ishida K."/>
            <person name="Porter J.L."/>
            <person name="Howden B."/>
            <person name="Hertweck C."/>
            <person name="Stinear T.P."/>
            <person name="Pidot S.J."/>
        </authorList>
    </citation>
    <scope>NUCLEOTIDE SEQUENCE [LARGE SCALE GENOMIC DNA]</scope>
    <source>
        <strain evidence="4 5">AUSMDU00012717</strain>
    </source>
</reference>
<evidence type="ECO:0000313" key="4">
    <source>
        <dbReference type="EMBL" id="QIS13575.1"/>
    </source>
</evidence>
<dbReference type="KEGG" id="nah:F5544_28620"/>
<protein>
    <submittedName>
        <fullName evidence="4">GNAT family N-acetyltransferase</fullName>
    </submittedName>
</protein>
<dbReference type="PROSITE" id="PS51186">
    <property type="entry name" value="GNAT"/>
    <property type="match status" value="1"/>
</dbReference>
<dbReference type="Pfam" id="PF00583">
    <property type="entry name" value="Acetyltransf_1"/>
    <property type="match status" value="1"/>
</dbReference>
<dbReference type="AlphaFoldDB" id="A0A6G9YJU7"/>
<dbReference type="PANTHER" id="PTHR43626">
    <property type="entry name" value="ACYL-COA N-ACYLTRANSFERASE"/>
    <property type="match status" value="1"/>
</dbReference>
<dbReference type="SUPFAM" id="SSF55729">
    <property type="entry name" value="Acyl-CoA N-acyltransferases (Nat)"/>
    <property type="match status" value="1"/>
</dbReference>
<dbReference type="GO" id="GO:0005737">
    <property type="term" value="C:cytoplasm"/>
    <property type="evidence" value="ECO:0007669"/>
    <property type="project" value="TreeGrafter"/>
</dbReference>